<evidence type="ECO:0000256" key="5">
    <source>
        <dbReference type="SAM" id="MobiDB-lite"/>
    </source>
</evidence>
<dbReference type="GO" id="GO:0016987">
    <property type="term" value="F:sigma factor activity"/>
    <property type="evidence" value="ECO:0007669"/>
    <property type="project" value="UniProtKB-KW"/>
</dbReference>
<dbReference type="Proteomes" id="UP000437709">
    <property type="component" value="Unassembled WGS sequence"/>
</dbReference>
<evidence type="ECO:0000256" key="3">
    <source>
        <dbReference type="ARBA" id="ARBA00023125"/>
    </source>
</evidence>
<evidence type="ECO:0000256" key="2">
    <source>
        <dbReference type="ARBA" id="ARBA00023082"/>
    </source>
</evidence>
<dbReference type="PIRSF" id="PIRSF000770">
    <property type="entry name" value="RNA_pol_sigma-SigE/K"/>
    <property type="match status" value="1"/>
</dbReference>
<dbReference type="InterPro" id="IPR007627">
    <property type="entry name" value="RNA_pol_sigma70_r2"/>
</dbReference>
<dbReference type="InterPro" id="IPR007624">
    <property type="entry name" value="RNA_pol_sigma70_r3"/>
</dbReference>
<dbReference type="Pfam" id="PF04542">
    <property type="entry name" value="Sigma70_r2"/>
    <property type="match status" value="1"/>
</dbReference>
<dbReference type="PANTHER" id="PTHR30385">
    <property type="entry name" value="SIGMA FACTOR F FLAGELLAR"/>
    <property type="match status" value="1"/>
</dbReference>
<dbReference type="Pfam" id="PF04545">
    <property type="entry name" value="Sigma70_r4"/>
    <property type="match status" value="1"/>
</dbReference>
<comment type="caution">
    <text evidence="9">The sequence shown here is derived from an EMBL/GenBank/DDBJ whole genome shotgun (WGS) entry which is preliminary data.</text>
</comment>
<dbReference type="EMBL" id="WHPC01000081">
    <property type="protein sequence ID" value="MPV38444.1"/>
    <property type="molecule type" value="Genomic_DNA"/>
</dbReference>
<dbReference type="Gene3D" id="1.20.140.160">
    <property type="match status" value="1"/>
</dbReference>
<evidence type="ECO:0000256" key="4">
    <source>
        <dbReference type="ARBA" id="ARBA00023163"/>
    </source>
</evidence>
<keyword evidence="2" id="KW-0731">Sigma factor</keyword>
<keyword evidence="1" id="KW-0805">Transcription regulation</keyword>
<dbReference type="GO" id="GO:0003677">
    <property type="term" value="F:DNA binding"/>
    <property type="evidence" value="ECO:0007669"/>
    <property type="project" value="UniProtKB-KW"/>
</dbReference>
<protein>
    <submittedName>
        <fullName evidence="9">Sigma-70 family RNA polymerase sigma factor</fullName>
    </submittedName>
</protein>
<dbReference type="Pfam" id="PF04539">
    <property type="entry name" value="Sigma70_r3"/>
    <property type="match status" value="1"/>
</dbReference>
<organism evidence="9 10">
    <name type="scientific">Georgenia subflava</name>
    <dbReference type="NCBI Taxonomy" id="1622177"/>
    <lineage>
        <taxon>Bacteria</taxon>
        <taxon>Bacillati</taxon>
        <taxon>Actinomycetota</taxon>
        <taxon>Actinomycetes</taxon>
        <taxon>Micrococcales</taxon>
        <taxon>Bogoriellaceae</taxon>
        <taxon>Georgenia</taxon>
    </lineage>
</organism>
<evidence type="ECO:0000259" key="7">
    <source>
        <dbReference type="Pfam" id="PF04542"/>
    </source>
</evidence>
<dbReference type="SUPFAM" id="SSF88659">
    <property type="entry name" value="Sigma3 and sigma4 domains of RNA polymerase sigma factors"/>
    <property type="match status" value="2"/>
</dbReference>
<dbReference type="InterPro" id="IPR007630">
    <property type="entry name" value="RNA_pol_sigma70_r4"/>
</dbReference>
<dbReference type="GO" id="GO:0006352">
    <property type="term" value="P:DNA-templated transcription initiation"/>
    <property type="evidence" value="ECO:0007669"/>
    <property type="project" value="InterPro"/>
</dbReference>
<feature type="domain" description="RNA polymerase sigma-70 region 4" evidence="8">
    <location>
        <begin position="180"/>
        <end position="226"/>
    </location>
</feature>
<gene>
    <name evidence="9" type="ORF">GB881_15605</name>
</gene>
<accession>A0A6N7ETE1</accession>
<feature type="domain" description="RNA polymerase sigma-70 region 3" evidence="6">
    <location>
        <begin position="97"/>
        <end position="157"/>
    </location>
</feature>
<dbReference type="PRINTS" id="PR00046">
    <property type="entry name" value="SIGMA70FCT"/>
</dbReference>
<evidence type="ECO:0000313" key="10">
    <source>
        <dbReference type="Proteomes" id="UP000437709"/>
    </source>
</evidence>
<feature type="domain" description="RNA polymerase sigma-70 region 2" evidence="7">
    <location>
        <begin position="18"/>
        <end position="86"/>
    </location>
</feature>
<dbReference type="PANTHER" id="PTHR30385:SF7">
    <property type="entry name" value="RNA POLYMERASE SIGMA FACTOR FLIA"/>
    <property type="match status" value="1"/>
</dbReference>
<keyword evidence="4" id="KW-0804">Transcription</keyword>
<sequence length="287" mass="31063">MRRTEQDELAEQDQLIVEHLPVVGYHVSEMIRRVPAHVQRDELAAAGSLALVQAARAFDPELGVPFGRYAAVRVRGAIVDELRGMDWASRGARQRARQLTATSDSLTAALGRKPTREELAAAMDIDAAEVEAIRGDAERRVLSLEADDSNVAGTLSSDALGPEERLLVDEKLHYLAAAVVELPDRLRQVVEELFFHDRPVVELAAELGVTQSRISQLRSQALSMLKDGINSSLAPELAPAPAPAPGVAERRRQAYYAAVAERAAGAASRSAESRVRAERPSLVADAV</sequence>
<feature type="region of interest" description="Disordered" evidence="5">
    <location>
        <begin position="265"/>
        <end position="287"/>
    </location>
</feature>
<dbReference type="Gene3D" id="1.10.1740.10">
    <property type="match status" value="1"/>
</dbReference>
<evidence type="ECO:0000259" key="6">
    <source>
        <dbReference type="Pfam" id="PF04539"/>
    </source>
</evidence>
<dbReference type="NCBIfam" id="TIGR02937">
    <property type="entry name" value="sigma70-ECF"/>
    <property type="match status" value="1"/>
</dbReference>
<name>A0A6N7ETE1_9MICO</name>
<keyword evidence="3" id="KW-0238">DNA-binding</keyword>
<dbReference type="InterPro" id="IPR014284">
    <property type="entry name" value="RNA_pol_sigma-70_dom"/>
</dbReference>
<evidence type="ECO:0000313" key="9">
    <source>
        <dbReference type="EMBL" id="MPV38444.1"/>
    </source>
</evidence>
<dbReference type="InterPro" id="IPR013324">
    <property type="entry name" value="RNA_pol_sigma_r3/r4-like"/>
</dbReference>
<dbReference type="SUPFAM" id="SSF88946">
    <property type="entry name" value="Sigma2 domain of RNA polymerase sigma factors"/>
    <property type="match status" value="1"/>
</dbReference>
<reference evidence="9 10" key="1">
    <citation type="submission" date="2019-10" db="EMBL/GenBank/DDBJ databases">
        <title>Georgenia wutianyii sp. nov. and Georgenia yuyongxinii sp. nov. isolated from plateau pika (Ochotona curzoniae) in the Qinghai-Tibet plateau of China.</title>
        <authorList>
            <person name="Tian Z."/>
        </authorList>
    </citation>
    <scope>NUCLEOTIDE SEQUENCE [LARGE SCALE GENOMIC DNA]</scope>
    <source>
        <strain evidence="9 10">JCM 19765</strain>
    </source>
</reference>
<evidence type="ECO:0000256" key="1">
    <source>
        <dbReference type="ARBA" id="ARBA00023015"/>
    </source>
</evidence>
<dbReference type="AlphaFoldDB" id="A0A6N7ETE1"/>
<proteinExistence type="predicted"/>
<evidence type="ECO:0000259" key="8">
    <source>
        <dbReference type="Pfam" id="PF04545"/>
    </source>
</evidence>
<keyword evidence="10" id="KW-1185">Reference proteome</keyword>
<dbReference type="InterPro" id="IPR000943">
    <property type="entry name" value="RNA_pol_sigma70"/>
</dbReference>
<dbReference type="InterPro" id="IPR013325">
    <property type="entry name" value="RNA_pol_sigma_r2"/>
</dbReference>